<sequence length="144" mass="15756">MLAAAKKKRPDPVAVLREHLVDVNCVAFHPEGHLLLSGDADGYAKLWDLSTRRPLVSRRLHGHPVGILHLEFITVDHFLSQGRDGVVKVWELENGTDVSRHPISSIPTGSYTFCNPVALRNAGTHTCEPPCVTHVAFPAALEAN</sequence>
<dbReference type="SUPFAM" id="SSF50978">
    <property type="entry name" value="WD40 repeat-like"/>
    <property type="match status" value="1"/>
</dbReference>
<evidence type="ECO:0000313" key="4">
    <source>
        <dbReference type="EMBL" id="KAK3270746.1"/>
    </source>
</evidence>
<dbReference type="PROSITE" id="PS00678">
    <property type="entry name" value="WD_REPEATS_1"/>
    <property type="match status" value="1"/>
</dbReference>
<keyword evidence="5" id="KW-1185">Reference proteome</keyword>
<reference evidence="4 5" key="1">
    <citation type="journal article" date="2015" name="Genome Biol. Evol.">
        <title>Comparative Genomics of a Bacterivorous Green Alga Reveals Evolutionary Causalities and Consequences of Phago-Mixotrophic Mode of Nutrition.</title>
        <authorList>
            <person name="Burns J.A."/>
            <person name="Paasch A."/>
            <person name="Narechania A."/>
            <person name="Kim E."/>
        </authorList>
    </citation>
    <scope>NUCLEOTIDE SEQUENCE [LARGE SCALE GENOMIC DNA]</scope>
    <source>
        <strain evidence="4 5">PLY_AMNH</strain>
    </source>
</reference>
<feature type="repeat" description="WD" evidence="3">
    <location>
        <begin position="16"/>
        <end position="57"/>
    </location>
</feature>
<dbReference type="InterPro" id="IPR015943">
    <property type="entry name" value="WD40/YVTN_repeat-like_dom_sf"/>
</dbReference>
<dbReference type="PROSITE" id="PS50082">
    <property type="entry name" value="WD_REPEATS_2"/>
    <property type="match status" value="2"/>
</dbReference>
<evidence type="ECO:0000256" key="2">
    <source>
        <dbReference type="ARBA" id="ARBA00022737"/>
    </source>
</evidence>
<evidence type="ECO:0000256" key="1">
    <source>
        <dbReference type="ARBA" id="ARBA00022574"/>
    </source>
</evidence>
<dbReference type="PROSITE" id="PS50294">
    <property type="entry name" value="WD_REPEATS_REGION"/>
    <property type="match status" value="1"/>
</dbReference>
<dbReference type="Pfam" id="PF00400">
    <property type="entry name" value="WD40"/>
    <property type="match status" value="2"/>
</dbReference>
<gene>
    <name evidence="4" type="ORF">CYMTET_20868</name>
</gene>
<organism evidence="4 5">
    <name type="scientific">Cymbomonas tetramitiformis</name>
    <dbReference type="NCBI Taxonomy" id="36881"/>
    <lineage>
        <taxon>Eukaryota</taxon>
        <taxon>Viridiplantae</taxon>
        <taxon>Chlorophyta</taxon>
        <taxon>Pyramimonadophyceae</taxon>
        <taxon>Pyramimonadales</taxon>
        <taxon>Pyramimonadaceae</taxon>
        <taxon>Cymbomonas</taxon>
    </lineage>
</organism>
<dbReference type="InterPro" id="IPR019775">
    <property type="entry name" value="WD40_repeat_CS"/>
</dbReference>
<dbReference type="Proteomes" id="UP001190700">
    <property type="component" value="Unassembled WGS sequence"/>
</dbReference>
<accession>A0AAE0G358</accession>
<keyword evidence="1 3" id="KW-0853">WD repeat</keyword>
<dbReference type="PANTHER" id="PTHR19854">
    <property type="entry name" value="TRANSDUCIN BETA-LIKE 3"/>
    <property type="match status" value="1"/>
</dbReference>
<dbReference type="InterPro" id="IPR001680">
    <property type="entry name" value="WD40_rpt"/>
</dbReference>
<keyword evidence="2" id="KW-0677">Repeat</keyword>
<protein>
    <submittedName>
        <fullName evidence="4">Uncharacterized protein</fullName>
    </submittedName>
</protein>
<dbReference type="InterPro" id="IPR036322">
    <property type="entry name" value="WD40_repeat_dom_sf"/>
</dbReference>
<feature type="repeat" description="WD" evidence="3">
    <location>
        <begin position="60"/>
        <end position="100"/>
    </location>
</feature>
<dbReference type="AlphaFoldDB" id="A0AAE0G358"/>
<dbReference type="SMART" id="SM00320">
    <property type="entry name" value="WD40"/>
    <property type="match status" value="2"/>
</dbReference>
<dbReference type="Gene3D" id="2.130.10.10">
    <property type="entry name" value="YVTN repeat-like/Quinoprotein amine dehydrogenase"/>
    <property type="match status" value="1"/>
</dbReference>
<dbReference type="PANTHER" id="PTHR19854:SF1">
    <property type="entry name" value="GUANINE NUCLEOTIDE-BINDING PROTEIN SUBUNIT BETA-LIKE PROTEIN 1"/>
    <property type="match status" value="1"/>
</dbReference>
<evidence type="ECO:0000256" key="3">
    <source>
        <dbReference type="PROSITE-ProRule" id="PRU00221"/>
    </source>
</evidence>
<name>A0AAE0G358_9CHLO</name>
<evidence type="ECO:0000313" key="5">
    <source>
        <dbReference type="Proteomes" id="UP001190700"/>
    </source>
</evidence>
<dbReference type="EMBL" id="LGRX02010217">
    <property type="protein sequence ID" value="KAK3270746.1"/>
    <property type="molecule type" value="Genomic_DNA"/>
</dbReference>
<proteinExistence type="predicted"/>
<comment type="caution">
    <text evidence="4">The sequence shown here is derived from an EMBL/GenBank/DDBJ whole genome shotgun (WGS) entry which is preliminary data.</text>
</comment>